<comment type="caution">
    <text evidence="1">The sequence shown here is derived from an EMBL/GenBank/DDBJ whole genome shotgun (WGS) entry which is preliminary data.</text>
</comment>
<evidence type="ECO:0000313" key="2">
    <source>
        <dbReference type="Proteomes" id="UP000689195"/>
    </source>
</evidence>
<dbReference type="AlphaFoldDB" id="A0A8S1X4V0"/>
<evidence type="ECO:0000313" key="1">
    <source>
        <dbReference type="EMBL" id="CAD8195609.1"/>
    </source>
</evidence>
<dbReference type="EMBL" id="CAJJDO010000110">
    <property type="protein sequence ID" value="CAD8195609.1"/>
    <property type="molecule type" value="Genomic_DNA"/>
</dbReference>
<keyword evidence="2" id="KW-1185">Reference proteome</keyword>
<organism evidence="1 2">
    <name type="scientific">Paramecium pentaurelia</name>
    <dbReference type="NCBI Taxonomy" id="43138"/>
    <lineage>
        <taxon>Eukaryota</taxon>
        <taxon>Sar</taxon>
        <taxon>Alveolata</taxon>
        <taxon>Ciliophora</taxon>
        <taxon>Intramacronucleata</taxon>
        <taxon>Oligohymenophorea</taxon>
        <taxon>Peniculida</taxon>
        <taxon>Parameciidae</taxon>
        <taxon>Paramecium</taxon>
    </lineage>
</organism>
<sequence>MQNTQINIELYKRMNKNTQNSHYGGQGKITKIIWKKDVSIIKIKKFSVNAIIDCDTIMKYKQRIKQYQRIFIVQLVKL</sequence>
<protein>
    <submittedName>
        <fullName evidence="1">Uncharacterized protein</fullName>
    </submittedName>
</protein>
<gene>
    <name evidence="1" type="ORF">PPENT_87.1.T1100034</name>
</gene>
<dbReference type="Proteomes" id="UP000689195">
    <property type="component" value="Unassembled WGS sequence"/>
</dbReference>
<proteinExistence type="predicted"/>
<accession>A0A8S1X4V0</accession>
<name>A0A8S1X4V0_9CILI</name>
<reference evidence="1" key="1">
    <citation type="submission" date="2021-01" db="EMBL/GenBank/DDBJ databases">
        <authorList>
            <consortium name="Genoscope - CEA"/>
            <person name="William W."/>
        </authorList>
    </citation>
    <scope>NUCLEOTIDE SEQUENCE</scope>
</reference>